<dbReference type="Proteomes" id="UP000007463">
    <property type="component" value="Chromosome"/>
</dbReference>
<reference evidence="2 3" key="1">
    <citation type="journal article" date="2011" name="Stand. Genomic Sci.">
        <title>Complete genome sequence of the gliding freshwater bacterium Fluviicola taffensis type strain (RW262).</title>
        <authorList>
            <person name="Woyke T."/>
            <person name="Chertkov O."/>
            <person name="Lapidus A."/>
            <person name="Nolan M."/>
            <person name="Lucas S."/>
            <person name="Del Rio T.G."/>
            <person name="Tice H."/>
            <person name="Cheng J.F."/>
            <person name="Tapia R."/>
            <person name="Han C."/>
            <person name="Goodwin L."/>
            <person name="Pitluck S."/>
            <person name="Liolios K."/>
            <person name="Pagani I."/>
            <person name="Ivanova N."/>
            <person name="Huntemann M."/>
            <person name="Mavromatis K."/>
            <person name="Mikhailova N."/>
            <person name="Pati A."/>
            <person name="Chen A."/>
            <person name="Palaniappan K."/>
            <person name="Land M."/>
            <person name="Hauser L."/>
            <person name="Brambilla E.M."/>
            <person name="Rohde M."/>
            <person name="Mwirichia R."/>
            <person name="Sikorski J."/>
            <person name="Tindall B.J."/>
            <person name="Goker M."/>
            <person name="Bristow J."/>
            <person name="Eisen J.A."/>
            <person name="Markowitz V."/>
            <person name="Hugenholtz P."/>
            <person name="Klenk H.P."/>
            <person name="Kyrpides N.C."/>
        </authorList>
    </citation>
    <scope>NUCLEOTIDE SEQUENCE [LARGE SCALE GENOMIC DNA]</scope>
    <source>
        <strain evidence="3">DSM 16823 / RW262 / RW262</strain>
    </source>
</reference>
<feature type="region of interest" description="Disordered" evidence="1">
    <location>
        <begin position="21"/>
        <end position="56"/>
    </location>
</feature>
<feature type="compositionally biased region" description="Polar residues" evidence="1">
    <location>
        <begin position="21"/>
        <end position="31"/>
    </location>
</feature>
<proteinExistence type="predicted"/>
<sequence>MKLFIHLFLITILFTLTNCENSSQDTNSSNQIEKKSPASEIEKSPEELRAELKASEENSPLEYLSCEDVKMSEQTIQTRSEGLFRDAEYEPDGAIFTGNIHNKATLGQFKDAKIKILFYSRTNSLIEEKTYTIYEYLEPNSSISFSFKIESYPQAYSTFQVQLISAKVAE</sequence>
<evidence type="ECO:0000256" key="1">
    <source>
        <dbReference type="SAM" id="MobiDB-lite"/>
    </source>
</evidence>
<dbReference type="STRING" id="755732.Fluta_3475"/>
<dbReference type="KEGG" id="fte:Fluta_3475"/>
<evidence type="ECO:0000313" key="3">
    <source>
        <dbReference type="Proteomes" id="UP000007463"/>
    </source>
</evidence>
<dbReference type="OrthoDB" id="678284at2"/>
<name>F2ICH6_FLUTR</name>
<reference evidence="3" key="2">
    <citation type="submission" date="2011-02" db="EMBL/GenBank/DDBJ databases">
        <title>The complete genome of Fluviicola taffensis DSM 16823.</title>
        <authorList>
            <consortium name="US DOE Joint Genome Institute (JGI-PGF)"/>
            <person name="Lucas S."/>
            <person name="Copeland A."/>
            <person name="Lapidus A."/>
            <person name="Bruce D."/>
            <person name="Goodwin L."/>
            <person name="Pitluck S."/>
            <person name="Kyrpides N."/>
            <person name="Mavromatis K."/>
            <person name="Ivanova N."/>
            <person name="Mikhailova N."/>
            <person name="Pagani I."/>
            <person name="Chertkov O."/>
            <person name="Detter J.C."/>
            <person name="Han C."/>
            <person name="Tapia R."/>
            <person name="Land M."/>
            <person name="Hauser L."/>
            <person name="Markowitz V."/>
            <person name="Cheng J.-F."/>
            <person name="Hugenholtz P."/>
            <person name="Woyke T."/>
            <person name="Wu D."/>
            <person name="Tindall B."/>
            <person name="Pomrenke H.G."/>
            <person name="Brambilla E."/>
            <person name="Klenk H.-P."/>
            <person name="Eisen J.A."/>
        </authorList>
    </citation>
    <scope>NUCLEOTIDE SEQUENCE [LARGE SCALE GENOMIC DNA]</scope>
    <source>
        <strain evidence="3">DSM 16823 / RW262 / RW262</strain>
    </source>
</reference>
<gene>
    <name evidence="2" type="ordered locus">Fluta_3475</name>
</gene>
<protein>
    <submittedName>
        <fullName evidence="2">Uncharacterized protein</fullName>
    </submittedName>
</protein>
<feature type="compositionally biased region" description="Basic and acidic residues" evidence="1">
    <location>
        <begin position="32"/>
        <end position="56"/>
    </location>
</feature>
<dbReference type="EMBL" id="CP002542">
    <property type="protein sequence ID" value="AEA45446.1"/>
    <property type="molecule type" value="Genomic_DNA"/>
</dbReference>
<keyword evidence="3" id="KW-1185">Reference proteome</keyword>
<organism evidence="2 3">
    <name type="scientific">Fluviicola taffensis (strain DSM 16823 / NCIMB 13979 / RW262)</name>
    <dbReference type="NCBI Taxonomy" id="755732"/>
    <lineage>
        <taxon>Bacteria</taxon>
        <taxon>Pseudomonadati</taxon>
        <taxon>Bacteroidota</taxon>
        <taxon>Flavobacteriia</taxon>
        <taxon>Flavobacteriales</taxon>
        <taxon>Crocinitomicaceae</taxon>
        <taxon>Fluviicola</taxon>
    </lineage>
</organism>
<dbReference type="RefSeq" id="WP_013688213.1">
    <property type="nucleotide sequence ID" value="NC_015321.1"/>
</dbReference>
<dbReference type="AlphaFoldDB" id="F2ICH6"/>
<dbReference type="HOGENOM" id="CLU_1568450_0_0_10"/>
<dbReference type="eggNOG" id="ENOG5033BPD">
    <property type="taxonomic scope" value="Bacteria"/>
</dbReference>
<accession>F2ICH6</accession>
<evidence type="ECO:0000313" key="2">
    <source>
        <dbReference type="EMBL" id="AEA45446.1"/>
    </source>
</evidence>